<dbReference type="CDD" id="cd09726">
    <property type="entry name" value="RAMP_I_III"/>
    <property type="match status" value="1"/>
</dbReference>
<reference evidence="3" key="1">
    <citation type="journal article" date="2014" name="Front. Microbiol.">
        <title>High frequency of phylogenetically diverse reductive dehalogenase-homologous genes in deep subseafloor sedimentary metagenomes.</title>
        <authorList>
            <person name="Kawai M."/>
            <person name="Futagami T."/>
            <person name="Toyoda A."/>
            <person name="Takaki Y."/>
            <person name="Nishi S."/>
            <person name="Hori S."/>
            <person name="Arai W."/>
            <person name="Tsubouchi T."/>
            <person name="Morono Y."/>
            <person name="Uchiyama I."/>
            <person name="Ito T."/>
            <person name="Fujiyama A."/>
            <person name="Inagaki F."/>
            <person name="Takami H."/>
        </authorList>
    </citation>
    <scope>NUCLEOTIDE SEQUENCE</scope>
    <source>
        <strain evidence="3">Expedition CK06-06</strain>
    </source>
</reference>
<dbReference type="GO" id="GO:0051607">
    <property type="term" value="P:defense response to virus"/>
    <property type="evidence" value="ECO:0007669"/>
    <property type="project" value="UniProtKB-KW"/>
</dbReference>
<evidence type="ECO:0000259" key="2">
    <source>
        <dbReference type="Pfam" id="PF03787"/>
    </source>
</evidence>
<organism evidence="3">
    <name type="scientific">marine sediment metagenome</name>
    <dbReference type="NCBI Taxonomy" id="412755"/>
    <lineage>
        <taxon>unclassified sequences</taxon>
        <taxon>metagenomes</taxon>
        <taxon>ecological metagenomes</taxon>
    </lineage>
</organism>
<gene>
    <name evidence="3" type="ORF">S03H2_28335</name>
</gene>
<keyword evidence="1" id="KW-0051">Antiviral defense</keyword>
<dbReference type="PANTHER" id="PTHR35579:SF3">
    <property type="entry name" value="CRISPR SYSTEM CMS ENDORIBONUCLEASE CSM3"/>
    <property type="match status" value="1"/>
</dbReference>
<dbReference type="PANTHER" id="PTHR35579">
    <property type="entry name" value="CRISPR SYSTEM CMS ENDORIBONUCLEASE CSM3"/>
    <property type="match status" value="1"/>
</dbReference>
<protein>
    <recommendedName>
        <fullName evidence="2">CRISPR type III-associated protein domain-containing protein</fullName>
    </recommendedName>
</protein>
<dbReference type="EMBL" id="BARU01017068">
    <property type="protein sequence ID" value="GAH55958.1"/>
    <property type="molecule type" value="Genomic_DNA"/>
</dbReference>
<proteinExistence type="predicted"/>
<evidence type="ECO:0000256" key="1">
    <source>
        <dbReference type="ARBA" id="ARBA00023118"/>
    </source>
</evidence>
<evidence type="ECO:0000313" key="3">
    <source>
        <dbReference type="EMBL" id="GAH55958.1"/>
    </source>
</evidence>
<comment type="caution">
    <text evidence="3">The sequence shown here is derived from an EMBL/GenBank/DDBJ whole genome shotgun (WGS) entry which is preliminary data.</text>
</comment>
<dbReference type="Pfam" id="PF03787">
    <property type="entry name" value="RAMPs"/>
    <property type="match status" value="1"/>
</dbReference>
<name>X1IEK5_9ZZZZ</name>
<dbReference type="InterPro" id="IPR005537">
    <property type="entry name" value="RAMP_III_fam"/>
</dbReference>
<sequence length="210" mass="23708">MTKLEVKILFSLESPFHISADRLAFGIDNAICLDVISRFKEKPIIPATSFKGILRHNIETVLNSKEKFGCISPKPEEMCNECIICKNFGSPKNKALLMFEDISIEDGEINKRIGTAIERRRKITKEKQLFTYQTGFGKVSIAKIKGIFENENDALTACALLYIGIKVGFSLGHGKSRGLGWIKLKTFEAKIDNIKKNLEQIKDKIKEILK</sequence>
<feature type="domain" description="CRISPR type III-associated protein" evidence="2">
    <location>
        <begin position="12"/>
        <end position="183"/>
    </location>
</feature>
<dbReference type="InterPro" id="IPR052216">
    <property type="entry name" value="CRISPR_Csm3_endoribonuclease"/>
</dbReference>
<accession>X1IEK5</accession>
<dbReference type="AlphaFoldDB" id="X1IEK5"/>